<dbReference type="InterPro" id="IPR008598">
    <property type="entry name" value="Di19_Zn-bd"/>
</dbReference>
<dbReference type="Pfam" id="PF00569">
    <property type="entry name" value="ZZ"/>
    <property type="match status" value="1"/>
</dbReference>
<dbReference type="InterPro" id="IPR043145">
    <property type="entry name" value="Znf_ZZ_sf"/>
</dbReference>
<reference evidence="9" key="1">
    <citation type="journal article" date="2011" name="Genome Res.">
        <title>Phylogeny-wide analysis of social amoeba genomes highlights ancient origins for complex intercellular communication.</title>
        <authorList>
            <person name="Heidel A.J."/>
            <person name="Lawal H.M."/>
            <person name="Felder M."/>
            <person name="Schilde C."/>
            <person name="Helps N.R."/>
            <person name="Tunggal B."/>
            <person name="Rivero F."/>
            <person name="John U."/>
            <person name="Schleicher M."/>
            <person name="Eichinger L."/>
            <person name="Platzer M."/>
            <person name="Noegel A.A."/>
            <person name="Schaap P."/>
            <person name="Gloeckner G."/>
        </authorList>
    </citation>
    <scope>NUCLEOTIDE SEQUENCE [LARGE SCALE GENOMIC DNA]</scope>
    <source>
        <strain evidence="9">SH3</strain>
    </source>
</reference>
<evidence type="ECO:0000313" key="8">
    <source>
        <dbReference type="EMBL" id="EGG15816.1"/>
    </source>
</evidence>
<evidence type="ECO:0000256" key="5">
    <source>
        <dbReference type="ARBA" id="ARBA00022843"/>
    </source>
</evidence>
<organism evidence="8 9">
    <name type="scientific">Cavenderia fasciculata</name>
    <name type="common">Slime mold</name>
    <name type="synonym">Dictyostelium fasciculatum</name>
    <dbReference type="NCBI Taxonomy" id="261658"/>
    <lineage>
        <taxon>Eukaryota</taxon>
        <taxon>Amoebozoa</taxon>
        <taxon>Evosea</taxon>
        <taxon>Eumycetozoa</taxon>
        <taxon>Dictyostelia</taxon>
        <taxon>Acytosteliales</taxon>
        <taxon>Cavenderiaceae</taxon>
        <taxon>Cavenderia</taxon>
    </lineage>
</organism>
<name>F4Q7R6_CACFS</name>
<evidence type="ECO:0000259" key="7">
    <source>
        <dbReference type="SMART" id="SM00291"/>
    </source>
</evidence>
<evidence type="ECO:0000256" key="4">
    <source>
        <dbReference type="ARBA" id="ARBA00022833"/>
    </source>
</evidence>
<comment type="similarity">
    <text evidence="1">Belongs to the KCMF1 family.</text>
</comment>
<dbReference type="GeneID" id="14867983"/>
<dbReference type="GO" id="GO:0005634">
    <property type="term" value="C:nucleus"/>
    <property type="evidence" value="ECO:0007669"/>
    <property type="project" value="TreeGrafter"/>
</dbReference>
<dbReference type="EMBL" id="GL883025">
    <property type="protein sequence ID" value="EGG15816.1"/>
    <property type="molecule type" value="Genomic_DNA"/>
</dbReference>
<gene>
    <name evidence="8" type="ORF">DFA_09485</name>
</gene>
<dbReference type="GO" id="GO:0000724">
    <property type="term" value="P:double-strand break repair via homologous recombination"/>
    <property type="evidence" value="ECO:0007669"/>
    <property type="project" value="TreeGrafter"/>
</dbReference>
<evidence type="ECO:0000256" key="3">
    <source>
        <dbReference type="ARBA" id="ARBA00022771"/>
    </source>
</evidence>
<dbReference type="Gene3D" id="3.30.60.90">
    <property type="match status" value="1"/>
</dbReference>
<dbReference type="OMA" id="GETIENH"/>
<dbReference type="RefSeq" id="XP_004352141.1">
    <property type="nucleotide sequence ID" value="XM_004352089.1"/>
</dbReference>
<dbReference type="GO" id="GO:0003697">
    <property type="term" value="F:single-stranded DNA binding"/>
    <property type="evidence" value="ECO:0007669"/>
    <property type="project" value="TreeGrafter"/>
</dbReference>
<evidence type="ECO:0000256" key="6">
    <source>
        <dbReference type="SAM" id="MobiDB-lite"/>
    </source>
</evidence>
<dbReference type="SUPFAM" id="SSF57850">
    <property type="entry name" value="RING/U-box"/>
    <property type="match status" value="1"/>
</dbReference>
<feature type="domain" description="ZZ-type" evidence="7">
    <location>
        <begin position="1"/>
        <end position="42"/>
    </location>
</feature>
<dbReference type="PANTHER" id="PTHR46968">
    <property type="entry name" value="E3 UBIQUITIN-PROTEIN LIGASE RNF138"/>
    <property type="match status" value="1"/>
</dbReference>
<dbReference type="GO" id="GO:0008270">
    <property type="term" value="F:zinc ion binding"/>
    <property type="evidence" value="ECO:0007669"/>
    <property type="project" value="UniProtKB-KW"/>
</dbReference>
<keyword evidence="4" id="KW-0862">Zinc</keyword>
<feature type="region of interest" description="Disordered" evidence="6">
    <location>
        <begin position="249"/>
        <end position="275"/>
    </location>
</feature>
<dbReference type="Proteomes" id="UP000007797">
    <property type="component" value="Unassembled WGS sequence"/>
</dbReference>
<feature type="compositionally biased region" description="Acidic residues" evidence="6">
    <location>
        <begin position="58"/>
        <end position="82"/>
    </location>
</feature>
<dbReference type="GO" id="GO:0010792">
    <property type="term" value="P:DNA double-strand break processing involved in repair via single-strand annealing"/>
    <property type="evidence" value="ECO:0007669"/>
    <property type="project" value="TreeGrafter"/>
</dbReference>
<keyword evidence="3" id="KW-0863">Zinc-finger</keyword>
<feature type="compositionally biased region" description="Low complexity" evidence="6">
    <location>
        <begin position="265"/>
        <end position="275"/>
    </location>
</feature>
<evidence type="ECO:0000256" key="2">
    <source>
        <dbReference type="ARBA" id="ARBA00022723"/>
    </source>
</evidence>
<dbReference type="PANTHER" id="PTHR46968:SF2">
    <property type="entry name" value="E3 UBIQUITIN-PROTEIN LIGASE RNF138"/>
    <property type="match status" value="1"/>
</dbReference>
<dbReference type="SMART" id="SM00291">
    <property type="entry name" value="ZnF_ZZ"/>
    <property type="match status" value="1"/>
</dbReference>
<keyword evidence="5" id="KW-0832">Ubl conjugation</keyword>
<feature type="region of interest" description="Disordered" evidence="6">
    <location>
        <begin position="58"/>
        <end position="117"/>
    </location>
</feature>
<dbReference type="Pfam" id="PF05605">
    <property type="entry name" value="zf-Di19"/>
    <property type="match status" value="1"/>
</dbReference>
<dbReference type="AlphaFoldDB" id="F4Q7R6"/>
<dbReference type="KEGG" id="dfa:DFA_09485"/>
<feature type="compositionally biased region" description="Low complexity" evidence="6">
    <location>
        <begin position="405"/>
        <end position="416"/>
    </location>
</feature>
<feature type="region of interest" description="Disordered" evidence="6">
    <location>
        <begin position="387"/>
        <end position="416"/>
    </location>
</feature>
<dbReference type="GO" id="GO:0061630">
    <property type="term" value="F:ubiquitin protein ligase activity"/>
    <property type="evidence" value="ECO:0007669"/>
    <property type="project" value="TreeGrafter"/>
</dbReference>
<feature type="compositionally biased region" description="Acidic residues" evidence="6">
    <location>
        <begin position="92"/>
        <end position="112"/>
    </location>
</feature>
<proteinExistence type="inferred from homology"/>
<keyword evidence="9" id="KW-1185">Reference proteome</keyword>
<dbReference type="InterPro" id="IPR000433">
    <property type="entry name" value="Znf_ZZ"/>
</dbReference>
<sequence length="464" mass="51218">MSNTCTACGDTGVKYKCTTCDNVSLCILCYNDPSKHSFQHIMDPVDIVGNGHSNIYYFDDDDNVEDVDEEDDDPEEEEEDGEQFDRHYRQDYDEDQDDDDSCDVDDDDEDEELGSKELEEIDATFSKLFSSVIKQQQQQQQQQQLSNQTTYKCPYCSTSHSEAALPDHVLTAHKYESRSAVCPICASRPDGDPNYISRNLVGHMSLRHKNQLKNNNSTMIQDELSSRNDFLASLFGVNSDSLSLIMKQKDQTTTGGTKSPSKQDTTNTSTSSSSAKTTEDLLLKLALANKQQIDSSQCTIQPSSLTSPLSQILEQHSSKSMNISGSAGEISGLTNSIFTPSSLSSLLAAAGNRAGAGELSSSLQGSKSHHILLNNPNLGVLNHHNNNNHIGGKGENASTSATIDQQKQQNSNQQPNTPIKIQKIQLQQLNQPIPMTVEELQNQQKDNILKSIFVQDLIYSTIFD</sequence>
<dbReference type="InterPro" id="IPR052498">
    <property type="entry name" value="E3_ubiq-protein_ligase_RNF138"/>
</dbReference>
<evidence type="ECO:0000256" key="1">
    <source>
        <dbReference type="ARBA" id="ARBA00010938"/>
    </source>
</evidence>
<accession>F4Q7R6</accession>
<protein>
    <recommendedName>
        <fullName evidence="7">ZZ-type domain-containing protein</fullName>
    </recommendedName>
</protein>
<dbReference type="GO" id="GO:0035861">
    <property type="term" value="C:site of double-strand break"/>
    <property type="evidence" value="ECO:0007669"/>
    <property type="project" value="TreeGrafter"/>
</dbReference>
<dbReference type="OrthoDB" id="21547at2759"/>
<evidence type="ECO:0000313" key="9">
    <source>
        <dbReference type="Proteomes" id="UP000007797"/>
    </source>
</evidence>
<keyword evidence="2" id="KW-0479">Metal-binding</keyword>